<evidence type="ECO:0000313" key="7">
    <source>
        <dbReference type="EMBL" id="RIJ48442.1"/>
    </source>
</evidence>
<keyword evidence="2" id="KW-0201">Cytochrome c-type biogenesis</keyword>
<keyword evidence="5" id="KW-0175">Coiled coil</keyword>
<dbReference type="InterPro" id="IPR017937">
    <property type="entry name" value="Thioredoxin_CS"/>
</dbReference>
<dbReference type="EMBL" id="QWGR01000005">
    <property type="protein sequence ID" value="RIJ48442.1"/>
    <property type="molecule type" value="Genomic_DNA"/>
</dbReference>
<name>A0A399T0V0_9BACT</name>
<dbReference type="Pfam" id="PF00578">
    <property type="entry name" value="AhpC-TSA"/>
    <property type="match status" value="1"/>
</dbReference>
<evidence type="ECO:0000256" key="2">
    <source>
        <dbReference type="ARBA" id="ARBA00022748"/>
    </source>
</evidence>
<feature type="coiled-coil region" evidence="5">
    <location>
        <begin position="17"/>
        <end position="81"/>
    </location>
</feature>
<evidence type="ECO:0000256" key="3">
    <source>
        <dbReference type="ARBA" id="ARBA00023157"/>
    </source>
</evidence>
<proteinExistence type="predicted"/>
<keyword evidence="4" id="KW-0676">Redox-active center</keyword>
<dbReference type="InterPro" id="IPR050553">
    <property type="entry name" value="Thioredoxin_ResA/DsbE_sf"/>
</dbReference>
<keyword evidence="3" id="KW-1015">Disulfide bond</keyword>
<dbReference type="PROSITE" id="PS00194">
    <property type="entry name" value="THIOREDOXIN_1"/>
    <property type="match status" value="1"/>
</dbReference>
<dbReference type="OrthoDB" id="9794348at2"/>
<comment type="caution">
    <text evidence="7">The sequence shown here is derived from an EMBL/GenBank/DDBJ whole genome shotgun (WGS) entry which is preliminary data.</text>
</comment>
<dbReference type="GO" id="GO:0017004">
    <property type="term" value="P:cytochrome complex assembly"/>
    <property type="evidence" value="ECO:0007669"/>
    <property type="project" value="UniProtKB-KW"/>
</dbReference>
<dbReference type="PANTHER" id="PTHR42852">
    <property type="entry name" value="THIOL:DISULFIDE INTERCHANGE PROTEIN DSBE"/>
    <property type="match status" value="1"/>
</dbReference>
<accession>A0A399T0V0</accession>
<dbReference type="GO" id="GO:0016491">
    <property type="term" value="F:oxidoreductase activity"/>
    <property type="evidence" value="ECO:0007669"/>
    <property type="project" value="InterPro"/>
</dbReference>
<dbReference type="Proteomes" id="UP000265926">
    <property type="component" value="Unassembled WGS sequence"/>
</dbReference>
<dbReference type="InterPro" id="IPR036249">
    <property type="entry name" value="Thioredoxin-like_sf"/>
</dbReference>
<organism evidence="7 8">
    <name type="scientific">Maribellus luteus</name>
    <dbReference type="NCBI Taxonomy" id="2305463"/>
    <lineage>
        <taxon>Bacteria</taxon>
        <taxon>Pseudomonadati</taxon>
        <taxon>Bacteroidota</taxon>
        <taxon>Bacteroidia</taxon>
        <taxon>Marinilabiliales</taxon>
        <taxon>Prolixibacteraceae</taxon>
        <taxon>Maribellus</taxon>
    </lineage>
</organism>
<dbReference type="GO" id="GO:0016209">
    <property type="term" value="F:antioxidant activity"/>
    <property type="evidence" value="ECO:0007669"/>
    <property type="project" value="InterPro"/>
</dbReference>
<dbReference type="PANTHER" id="PTHR42852:SF6">
    <property type="entry name" value="THIOL:DISULFIDE INTERCHANGE PROTEIN DSBE"/>
    <property type="match status" value="1"/>
</dbReference>
<comment type="subcellular location">
    <subcellularLocation>
        <location evidence="1">Cell envelope</location>
    </subcellularLocation>
</comment>
<dbReference type="InterPro" id="IPR000866">
    <property type="entry name" value="AhpC/TSA"/>
</dbReference>
<keyword evidence="8" id="KW-1185">Reference proteome</keyword>
<feature type="domain" description="Thioredoxin" evidence="6">
    <location>
        <begin position="138"/>
        <end position="278"/>
    </location>
</feature>
<sequence>MKVTGKADSINFIKIEGSATQDEYAALDEQLKAIQKEYMDLYQESVAAKQAGDTAKASELMAKVEEIYEGASERMNTIQEDFVKSHPASYVTPVILSQLQYGKQPEELDSMINALDPKIQEVQMIVDMKAQIEKMKKVSIGQIAPDFTQNDPDGNPVKFSEIYSQNELTLLDFWASWCGPCRRENPNVVAVYNDFKDQGFTVFGVSLDRDKDAWLKGIADDGLTWTHVSDLAYWNNAAAQEYAIRSIPSSLLVDKTGKIVEKNKREDELRAFVEGYFAK</sequence>
<evidence type="ECO:0000256" key="5">
    <source>
        <dbReference type="SAM" id="Coils"/>
    </source>
</evidence>
<gene>
    <name evidence="7" type="ORF">D1614_11850</name>
</gene>
<protein>
    <submittedName>
        <fullName evidence="7">TlpA family protein disulfide reductase</fullName>
    </submittedName>
</protein>
<dbReference type="InterPro" id="IPR013766">
    <property type="entry name" value="Thioredoxin_domain"/>
</dbReference>
<dbReference type="AlphaFoldDB" id="A0A399T0V0"/>
<dbReference type="GO" id="GO:0030313">
    <property type="term" value="C:cell envelope"/>
    <property type="evidence" value="ECO:0007669"/>
    <property type="project" value="UniProtKB-SubCell"/>
</dbReference>
<dbReference type="Gene3D" id="3.40.30.10">
    <property type="entry name" value="Glutaredoxin"/>
    <property type="match status" value="1"/>
</dbReference>
<dbReference type="SUPFAM" id="SSF52833">
    <property type="entry name" value="Thioredoxin-like"/>
    <property type="match status" value="1"/>
</dbReference>
<dbReference type="PROSITE" id="PS51352">
    <property type="entry name" value="THIOREDOXIN_2"/>
    <property type="match status" value="1"/>
</dbReference>
<reference evidence="7 8" key="1">
    <citation type="submission" date="2018-08" db="EMBL/GenBank/DDBJ databases">
        <title>Pallidiluteibacterium maritimus gen. nov., sp. nov., isolated from coastal sediment.</title>
        <authorList>
            <person name="Zhou L.Y."/>
        </authorList>
    </citation>
    <scope>NUCLEOTIDE SEQUENCE [LARGE SCALE GENOMIC DNA]</scope>
    <source>
        <strain evidence="7 8">XSD2</strain>
    </source>
</reference>
<evidence type="ECO:0000256" key="1">
    <source>
        <dbReference type="ARBA" id="ARBA00004196"/>
    </source>
</evidence>
<evidence type="ECO:0000256" key="4">
    <source>
        <dbReference type="ARBA" id="ARBA00023284"/>
    </source>
</evidence>
<evidence type="ECO:0000259" key="6">
    <source>
        <dbReference type="PROSITE" id="PS51352"/>
    </source>
</evidence>
<evidence type="ECO:0000313" key="8">
    <source>
        <dbReference type="Proteomes" id="UP000265926"/>
    </source>
</evidence>
<dbReference type="CDD" id="cd02966">
    <property type="entry name" value="TlpA_like_family"/>
    <property type="match status" value="1"/>
</dbReference>